<organism evidence="1 2">
    <name type="scientific">Neiella marina</name>
    <dbReference type="NCBI Taxonomy" id="508461"/>
    <lineage>
        <taxon>Bacteria</taxon>
        <taxon>Pseudomonadati</taxon>
        <taxon>Pseudomonadota</taxon>
        <taxon>Gammaproteobacteria</taxon>
        <taxon>Alteromonadales</taxon>
        <taxon>Echinimonadaceae</taxon>
        <taxon>Neiella</taxon>
    </lineage>
</organism>
<keyword evidence="2" id="KW-1185">Reference proteome</keyword>
<gene>
    <name evidence="1" type="ORF">GCM10011369_23110</name>
</gene>
<dbReference type="RefSeq" id="WP_188708164.1">
    <property type="nucleotide sequence ID" value="NZ_BMDX01000011.1"/>
</dbReference>
<dbReference type="InterPro" id="IPR020518">
    <property type="entry name" value="Tscrpt_reg_PrtN"/>
</dbReference>
<protein>
    <recommendedName>
        <fullName evidence="3">Pyocin activator protein PrtN</fullName>
    </recommendedName>
</protein>
<reference evidence="2" key="1">
    <citation type="journal article" date="2019" name="Int. J. Syst. Evol. Microbiol.">
        <title>The Global Catalogue of Microorganisms (GCM) 10K type strain sequencing project: providing services to taxonomists for standard genome sequencing and annotation.</title>
        <authorList>
            <consortium name="The Broad Institute Genomics Platform"/>
            <consortium name="The Broad Institute Genome Sequencing Center for Infectious Disease"/>
            <person name="Wu L."/>
            <person name="Ma J."/>
        </authorList>
    </citation>
    <scope>NUCLEOTIDE SEQUENCE [LARGE SCALE GENOMIC DNA]</scope>
    <source>
        <strain evidence="2">CGMCC 1.10130</strain>
    </source>
</reference>
<proteinExistence type="predicted"/>
<sequence length="83" mass="9251">MKTALLLMAQYEKTTIPLEDICEEYFACSRHTAIQKAKASTLPVPAFQVGKGNKAPWFVHVDDLAQLIDKQRSEAKSEWGNAA</sequence>
<evidence type="ECO:0000313" key="2">
    <source>
        <dbReference type="Proteomes" id="UP000619743"/>
    </source>
</evidence>
<comment type="caution">
    <text evidence="1">The sequence shown here is derived from an EMBL/GenBank/DDBJ whole genome shotgun (WGS) entry which is preliminary data.</text>
</comment>
<name>A0A8J2XPJ2_9GAMM</name>
<evidence type="ECO:0000313" key="1">
    <source>
        <dbReference type="EMBL" id="GGA80560.1"/>
    </source>
</evidence>
<dbReference type="EMBL" id="BMDX01000011">
    <property type="protein sequence ID" value="GGA80560.1"/>
    <property type="molecule type" value="Genomic_DNA"/>
</dbReference>
<dbReference type="GO" id="GO:0006355">
    <property type="term" value="P:regulation of DNA-templated transcription"/>
    <property type="evidence" value="ECO:0007669"/>
    <property type="project" value="InterPro"/>
</dbReference>
<dbReference type="Pfam" id="PF11112">
    <property type="entry name" value="PyocinActivator"/>
    <property type="match status" value="1"/>
</dbReference>
<accession>A0A8J2XPJ2</accession>
<evidence type="ECO:0008006" key="3">
    <source>
        <dbReference type="Google" id="ProtNLM"/>
    </source>
</evidence>
<dbReference type="Proteomes" id="UP000619743">
    <property type="component" value="Unassembled WGS sequence"/>
</dbReference>
<dbReference type="AlphaFoldDB" id="A0A8J2XPJ2"/>